<protein>
    <submittedName>
        <fullName evidence="2">Molybdenum cofactor sulfurase</fullName>
    </submittedName>
</protein>
<dbReference type="PROSITE" id="PS51340">
    <property type="entry name" value="MOSC"/>
    <property type="match status" value="1"/>
</dbReference>
<dbReference type="SUPFAM" id="SSF50800">
    <property type="entry name" value="PK beta-barrel domain-like"/>
    <property type="match status" value="1"/>
</dbReference>
<organism evidence="2 3">
    <name type="scientific">Labrys miyagiensis</name>
    <dbReference type="NCBI Taxonomy" id="346912"/>
    <lineage>
        <taxon>Bacteria</taxon>
        <taxon>Pseudomonadati</taxon>
        <taxon>Pseudomonadota</taxon>
        <taxon>Alphaproteobacteria</taxon>
        <taxon>Hyphomicrobiales</taxon>
        <taxon>Xanthobacteraceae</taxon>
        <taxon>Labrys</taxon>
    </lineage>
</organism>
<dbReference type="PANTHER" id="PTHR36930:SF1">
    <property type="entry name" value="MOSC DOMAIN-CONTAINING PROTEIN"/>
    <property type="match status" value="1"/>
</dbReference>
<evidence type="ECO:0000313" key="3">
    <source>
        <dbReference type="Proteomes" id="UP001156882"/>
    </source>
</evidence>
<accession>A0ABQ6CNA1</accession>
<evidence type="ECO:0000259" key="1">
    <source>
        <dbReference type="PROSITE" id="PS51340"/>
    </source>
</evidence>
<dbReference type="Gene3D" id="2.40.33.20">
    <property type="entry name" value="PK beta-barrel domain-like"/>
    <property type="match status" value="1"/>
</dbReference>
<dbReference type="RefSeq" id="WP_284314301.1">
    <property type="nucleotide sequence ID" value="NZ_BSPC01000048.1"/>
</dbReference>
<gene>
    <name evidence="2" type="ORF">GCM10007874_42650</name>
</gene>
<dbReference type="InterPro" id="IPR011037">
    <property type="entry name" value="Pyrv_Knase-like_insert_dom_sf"/>
</dbReference>
<sequence length="203" mass="21967">MSEQAQCTIPGIAIVPAIKRRGRVAALGLAEGEAIKAERLSVLELTHEGIPGDRHAGFLRPADVRVPWFKRGEAIQNERQISIVSMEELAVIAANLGIERVEPEWLGANLTVEGLPDFSFIPRGTRLFFPSGAVLAVTDQNAPCRIAGAEVERNLPGSDGLALRFAAAAKRLRGVVAYVDRPGIIAAGEEFSVRVPEQWVWRG</sequence>
<comment type="caution">
    <text evidence="2">The sequence shown here is derived from an EMBL/GenBank/DDBJ whole genome shotgun (WGS) entry which is preliminary data.</text>
</comment>
<keyword evidence="3" id="KW-1185">Reference proteome</keyword>
<dbReference type="InterPro" id="IPR005302">
    <property type="entry name" value="MoCF_Sase_C"/>
</dbReference>
<dbReference type="Proteomes" id="UP001156882">
    <property type="component" value="Unassembled WGS sequence"/>
</dbReference>
<reference evidence="3" key="1">
    <citation type="journal article" date="2019" name="Int. J. Syst. Evol. Microbiol.">
        <title>The Global Catalogue of Microorganisms (GCM) 10K type strain sequencing project: providing services to taxonomists for standard genome sequencing and annotation.</title>
        <authorList>
            <consortium name="The Broad Institute Genomics Platform"/>
            <consortium name="The Broad Institute Genome Sequencing Center for Infectious Disease"/>
            <person name="Wu L."/>
            <person name="Ma J."/>
        </authorList>
    </citation>
    <scope>NUCLEOTIDE SEQUENCE [LARGE SCALE GENOMIC DNA]</scope>
    <source>
        <strain evidence="3">NBRC 101365</strain>
    </source>
</reference>
<name>A0ABQ6CNA1_9HYPH</name>
<dbReference type="PANTHER" id="PTHR36930">
    <property type="entry name" value="METAL-SULFUR CLUSTER BIOSYNTHESIS PROTEINS YUAD-RELATED"/>
    <property type="match status" value="1"/>
</dbReference>
<proteinExistence type="predicted"/>
<dbReference type="InterPro" id="IPR052716">
    <property type="entry name" value="MOSC_domain"/>
</dbReference>
<feature type="domain" description="MOSC" evidence="1">
    <location>
        <begin position="35"/>
        <end position="194"/>
    </location>
</feature>
<dbReference type="Pfam" id="PF03473">
    <property type="entry name" value="MOSC"/>
    <property type="match status" value="1"/>
</dbReference>
<evidence type="ECO:0000313" key="2">
    <source>
        <dbReference type="EMBL" id="GLS21248.1"/>
    </source>
</evidence>
<dbReference type="EMBL" id="BSPC01000048">
    <property type="protein sequence ID" value="GLS21248.1"/>
    <property type="molecule type" value="Genomic_DNA"/>
</dbReference>